<gene>
    <name evidence="1" type="ORF">SAMN05216213_110121</name>
</gene>
<evidence type="ECO:0000313" key="2">
    <source>
        <dbReference type="Proteomes" id="UP000199460"/>
    </source>
</evidence>
<keyword evidence="2" id="KW-1185">Reference proteome</keyword>
<evidence type="ECO:0008006" key="3">
    <source>
        <dbReference type="Google" id="ProtNLM"/>
    </source>
</evidence>
<dbReference type="Proteomes" id="UP000199460">
    <property type="component" value="Unassembled WGS sequence"/>
</dbReference>
<protein>
    <recommendedName>
        <fullName evidence="3">TnsA endonuclease N terminal</fullName>
    </recommendedName>
</protein>
<sequence length="221" mass="24959">MSKQSKVHAFTKRGKVFGNVWRVYSAKCDQDFSLSSDRELAHWILFLEFNPDVIRFDLNPQPRSQSPEPGAKRTILDAEVIVRGGSIEWHEIKEGSFNKDAESTPQIELQRELAKAAGVNYRIFNDDDFAPRASSIMPLLKVAACLAAGRHFFIPPAINLDVADYLIGHASGTLDEYLRHLNSHSQDVLLYLFCQHYSLGKIAVEFESAFFAKNTKWALVS</sequence>
<dbReference type="GeneID" id="300934354"/>
<accession>A0A1H0X7S9</accession>
<proteinExistence type="predicted"/>
<reference evidence="2" key="1">
    <citation type="submission" date="2016-10" db="EMBL/GenBank/DDBJ databases">
        <authorList>
            <person name="Varghese N."/>
            <person name="Submissions S."/>
        </authorList>
    </citation>
    <scope>NUCLEOTIDE SEQUENCE [LARGE SCALE GENOMIC DNA]</scope>
    <source>
        <strain evidence="2">JCM 18416</strain>
    </source>
</reference>
<organism evidence="1 2">
    <name type="scientific">Ectopseudomonas guguanensis</name>
    <dbReference type="NCBI Taxonomy" id="1198456"/>
    <lineage>
        <taxon>Bacteria</taxon>
        <taxon>Pseudomonadati</taxon>
        <taxon>Pseudomonadota</taxon>
        <taxon>Gammaproteobacteria</taxon>
        <taxon>Pseudomonadales</taxon>
        <taxon>Pseudomonadaceae</taxon>
        <taxon>Ectopseudomonas</taxon>
    </lineage>
</organism>
<dbReference type="RefSeq" id="WP_139205567.1">
    <property type="nucleotide sequence ID" value="NZ_DAMCCE010000004.1"/>
</dbReference>
<dbReference type="OrthoDB" id="6918267at2"/>
<dbReference type="AlphaFoldDB" id="A0A1H0X7S9"/>
<dbReference type="EMBL" id="FNJJ01000010">
    <property type="protein sequence ID" value="SDP99008.1"/>
    <property type="molecule type" value="Genomic_DNA"/>
</dbReference>
<evidence type="ECO:0000313" key="1">
    <source>
        <dbReference type="EMBL" id="SDP99008.1"/>
    </source>
</evidence>
<name>A0A1H0X7S9_9GAMM</name>